<keyword evidence="2" id="KW-1185">Reference proteome</keyword>
<organism evidence="1 2">
    <name type="scientific">Anopheles atroparvus</name>
    <name type="common">European mosquito</name>
    <dbReference type="NCBI Taxonomy" id="41427"/>
    <lineage>
        <taxon>Eukaryota</taxon>
        <taxon>Metazoa</taxon>
        <taxon>Ecdysozoa</taxon>
        <taxon>Arthropoda</taxon>
        <taxon>Hexapoda</taxon>
        <taxon>Insecta</taxon>
        <taxon>Pterygota</taxon>
        <taxon>Neoptera</taxon>
        <taxon>Endopterygota</taxon>
        <taxon>Diptera</taxon>
        <taxon>Nematocera</taxon>
        <taxon>Culicoidea</taxon>
        <taxon>Culicidae</taxon>
        <taxon>Anophelinae</taxon>
        <taxon>Anopheles</taxon>
    </lineage>
</organism>
<dbReference type="AlphaFoldDB" id="A0AAG5DUI5"/>
<reference evidence="1" key="1">
    <citation type="submission" date="2024-04" db="UniProtKB">
        <authorList>
            <consortium name="EnsemblMetazoa"/>
        </authorList>
    </citation>
    <scope>IDENTIFICATION</scope>
    <source>
        <strain evidence="1">EBRO</strain>
    </source>
</reference>
<protein>
    <submittedName>
        <fullName evidence="1">Uncharacterized protein</fullName>
    </submittedName>
</protein>
<accession>A0AAG5DUI5</accession>
<sequence>MKFIFECLSFSKGTERNRNCGAEGERETKIGNLLDLGEH</sequence>
<evidence type="ECO:0000313" key="2">
    <source>
        <dbReference type="Proteomes" id="UP000075880"/>
    </source>
</evidence>
<name>A0AAG5DUI5_ANOAO</name>
<proteinExistence type="predicted"/>
<dbReference type="EnsemblMetazoa" id="ENSAATROPT016233">
    <property type="protein sequence ID" value="ENSAATROPP014258"/>
    <property type="gene ID" value="ENSAATROPG013281"/>
</dbReference>
<dbReference type="Proteomes" id="UP000075880">
    <property type="component" value="Unassembled WGS sequence"/>
</dbReference>
<evidence type="ECO:0000313" key="1">
    <source>
        <dbReference type="EnsemblMetazoa" id="ENSAATROPP014258"/>
    </source>
</evidence>